<reference evidence="2 3" key="1">
    <citation type="submission" date="2019-03" db="EMBL/GenBank/DDBJ databases">
        <authorList>
            <consortium name="Pathogen Informatics"/>
        </authorList>
    </citation>
    <scope>NUCLEOTIDE SEQUENCE [LARGE SCALE GENOMIC DNA]</scope>
    <source>
        <strain evidence="2 3">NCTC12993</strain>
    </source>
</reference>
<gene>
    <name evidence="2" type="ORF">NCTC12993_00369</name>
</gene>
<sequence length="66" mass="7024">MAGLSWVLSAHINGLMALYLVYGCIGGLGTGIVYIGVVGADGEMVPAKPRFCRRRRGGRVRNGGRF</sequence>
<evidence type="ECO:0000256" key="1">
    <source>
        <dbReference type="SAM" id="Phobius"/>
    </source>
</evidence>
<accession>A0A485A8H4</accession>
<keyword evidence="1" id="KW-1133">Transmembrane helix</keyword>
<evidence type="ECO:0000313" key="3">
    <source>
        <dbReference type="Proteomes" id="UP000401081"/>
    </source>
</evidence>
<feature type="transmembrane region" description="Helical" evidence="1">
    <location>
        <begin position="20"/>
        <end position="40"/>
    </location>
</feature>
<keyword evidence="1" id="KW-0472">Membrane</keyword>
<dbReference type="Proteomes" id="UP000401081">
    <property type="component" value="Unassembled WGS sequence"/>
</dbReference>
<evidence type="ECO:0000313" key="2">
    <source>
        <dbReference type="EMBL" id="VFS56236.1"/>
    </source>
</evidence>
<dbReference type="AlphaFoldDB" id="A0A485A8H4"/>
<organism evidence="2 3">
    <name type="scientific">Kluyvera cryocrescens</name>
    <name type="common">Kluyvera citrophila</name>
    <dbReference type="NCBI Taxonomy" id="580"/>
    <lineage>
        <taxon>Bacteria</taxon>
        <taxon>Pseudomonadati</taxon>
        <taxon>Pseudomonadota</taxon>
        <taxon>Gammaproteobacteria</taxon>
        <taxon>Enterobacterales</taxon>
        <taxon>Enterobacteriaceae</taxon>
        <taxon>Kluyvera</taxon>
    </lineage>
</organism>
<protein>
    <submittedName>
        <fullName evidence="2">Uncharacterized protein</fullName>
    </submittedName>
</protein>
<dbReference type="EMBL" id="CAADJD010000006">
    <property type="protein sequence ID" value="VFS56236.1"/>
    <property type="molecule type" value="Genomic_DNA"/>
</dbReference>
<keyword evidence="1" id="KW-0812">Transmembrane</keyword>
<keyword evidence="3" id="KW-1185">Reference proteome</keyword>
<proteinExistence type="predicted"/>
<name>A0A485A8H4_KLUCR</name>